<accession>A0A1M4VP15</accession>
<dbReference type="Proteomes" id="UP000184196">
    <property type="component" value="Unassembled WGS sequence"/>
</dbReference>
<evidence type="ECO:0000256" key="1">
    <source>
        <dbReference type="SAM" id="MobiDB-lite"/>
    </source>
</evidence>
<dbReference type="EMBL" id="FQUW01000008">
    <property type="protein sequence ID" value="SHE71431.1"/>
    <property type="molecule type" value="Genomic_DNA"/>
</dbReference>
<keyword evidence="4" id="KW-1185">Reference proteome</keyword>
<proteinExistence type="predicted"/>
<name>A0A1M4VP15_9FIRM</name>
<reference evidence="2" key="2">
    <citation type="submission" date="2016-11" db="EMBL/GenBank/DDBJ databases">
        <authorList>
            <person name="Jaros S."/>
            <person name="Januszkiewicz K."/>
            <person name="Wedrychowicz H."/>
        </authorList>
    </citation>
    <scope>NUCLEOTIDE SEQUENCE [LARGE SCALE GENOMIC DNA]</scope>
    <source>
        <strain evidence="2">DSM 11792</strain>
    </source>
</reference>
<evidence type="ECO:0000313" key="3">
    <source>
        <dbReference type="EMBL" id="SHE71431.1"/>
    </source>
</evidence>
<dbReference type="RefSeq" id="WP_242655822.1">
    <property type="nucleotide sequence ID" value="NZ_FQUW01000008.1"/>
</dbReference>
<protein>
    <submittedName>
        <fullName evidence="2">Uncharacterized protein</fullName>
    </submittedName>
</protein>
<dbReference type="AlphaFoldDB" id="A0A1M4VP15"/>
<evidence type="ECO:0000313" key="2">
    <source>
        <dbReference type="EMBL" id="SHE70719.1"/>
    </source>
</evidence>
<reference evidence="4" key="1">
    <citation type="submission" date="2016-11" db="EMBL/GenBank/DDBJ databases">
        <authorList>
            <person name="Varghese N."/>
            <person name="Submissions S."/>
        </authorList>
    </citation>
    <scope>NUCLEOTIDE SEQUENCE [LARGE SCALE GENOMIC DNA]</scope>
    <source>
        <strain evidence="4">DSM 11792</strain>
    </source>
</reference>
<evidence type="ECO:0000313" key="4">
    <source>
        <dbReference type="Proteomes" id="UP000184196"/>
    </source>
</evidence>
<organism evidence="2 4">
    <name type="scientific">Desulfofundulus australicus DSM 11792</name>
    <dbReference type="NCBI Taxonomy" id="1121425"/>
    <lineage>
        <taxon>Bacteria</taxon>
        <taxon>Bacillati</taxon>
        <taxon>Bacillota</taxon>
        <taxon>Clostridia</taxon>
        <taxon>Eubacteriales</taxon>
        <taxon>Peptococcaceae</taxon>
        <taxon>Desulfofundulus</taxon>
    </lineage>
</organism>
<gene>
    <name evidence="2" type="ORF">SAMN02745218_00705</name>
    <name evidence="3" type="ORF">SAMN02745218_00718</name>
</gene>
<feature type="region of interest" description="Disordered" evidence="1">
    <location>
        <begin position="386"/>
        <end position="409"/>
    </location>
</feature>
<dbReference type="EMBL" id="FQUW01000008">
    <property type="protein sequence ID" value="SHE70719.1"/>
    <property type="molecule type" value="Genomic_DNA"/>
</dbReference>
<sequence length="524" mass="60464">MGLFFTKSIGEWVIIRMGVYLGLDILPWEIELAEWEGFYDEVMKIINAFPLPVLRLGYEEKFGYRRLLLSRNPESQNERGRYLAICGDARTGQCAEQFIIFRDLQVYRKRYAPDDSQVKKPERKNQADWPILLREEDSVRVFYEKTQSRPYHDLIWSIVTLAENLFPGRACATGNLNARRWQETLQWLESVTDRRLQKPLLLDAERLWYAFGTAFTALERAQKVTEKLVGGPAPFYSFLKLKDPALLRVLVKNRLKEYNSRTVGALSECLYILDGTEDLRFLVEVACLEPDGPRWELTDVLSSAYYLGAFVPEGKAPDATLALGFLPAEFLPKYYHTDFYLEKELACRQVAEVTGLPVQKIEEMILEIEKENKSDSNKEDKEKIPFYTADSEQPSSDKPDHTGEPAYRNPQVEIPYPQELINTLKEQVAAIGKNWDSSTLHHLVAAIASKKNVVLTEEAWKIVDEEKDPDLLAVILGIMNNYHKFERATNVIEFILKQLPDIKESWENGRPWKYPGGHRPIPLH</sequence>